<keyword evidence="2" id="KW-1185">Reference proteome</keyword>
<dbReference type="AlphaFoldDB" id="A0A9J6CG57"/>
<organism evidence="1 2">
    <name type="scientific">Polypedilum vanderplanki</name>
    <name type="common">Sleeping chironomid midge</name>
    <dbReference type="NCBI Taxonomy" id="319348"/>
    <lineage>
        <taxon>Eukaryota</taxon>
        <taxon>Metazoa</taxon>
        <taxon>Ecdysozoa</taxon>
        <taxon>Arthropoda</taxon>
        <taxon>Hexapoda</taxon>
        <taxon>Insecta</taxon>
        <taxon>Pterygota</taxon>
        <taxon>Neoptera</taxon>
        <taxon>Endopterygota</taxon>
        <taxon>Diptera</taxon>
        <taxon>Nematocera</taxon>
        <taxon>Chironomoidea</taxon>
        <taxon>Chironomidae</taxon>
        <taxon>Chironominae</taxon>
        <taxon>Polypedilum</taxon>
        <taxon>Polypedilum</taxon>
    </lineage>
</organism>
<dbReference type="EMBL" id="JADBJN010000001">
    <property type="protein sequence ID" value="KAG5681169.1"/>
    <property type="molecule type" value="Genomic_DNA"/>
</dbReference>
<protein>
    <submittedName>
        <fullName evidence="1">Uncharacterized protein</fullName>
    </submittedName>
</protein>
<dbReference type="Proteomes" id="UP001107558">
    <property type="component" value="Chromosome 1"/>
</dbReference>
<gene>
    <name evidence="1" type="ORF">PVAND_010627</name>
</gene>
<evidence type="ECO:0000313" key="1">
    <source>
        <dbReference type="EMBL" id="KAG5681169.1"/>
    </source>
</evidence>
<accession>A0A9J6CG57</accession>
<reference evidence="1" key="1">
    <citation type="submission" date="2021-03" db="EMBL/GenBank/DDBJ databases">
        <title>Chromosome level genome of the anhydrobiotic midge Polypedilum vanderplanki.</title>
        <authorList>
            <person name="Yoshida Y."/>
            <person name="Kikawada T."/>
            <person name="Gusev O."/>
        </authorList>
    </citation>
    <scope>NUCLEOTIDE SEQUENCE</scope>
    <source>
        <strain evidence="1">NIAS01</strain>
        <tissue evidence="1">Whole body or cell culture</tissue>
    </source>
</reference>
<proteinExistence type="predicted"/>
<sequence length="129" mass="15637">MERNHFLYTAIEDVMFTLIPTGIPQHFYKYHLWYLYDRYHNEELSNRKFYHLIILPMDEWIIGKVQKVLKKQRSDISLNREFVKFDVQEVKSITMDSNDENDSAQIEIIDLERNQITVKPENIITNEKN</sequence>
<comment type="caution">
    <text evidence="1">The sequence shown here is derived from an EMBL/GenBank/DDBJ whole genome shotgun (WGS) entry which is preliminary data.</text>
</comment>
<evidence type="ECO:0000313" key="2">
    <source>
        <dbReference type="Proteomes" id="UP001107558"/>
    </source>
</evidence>
<name>A0A9J6CG57_POLVA</name>